<organism evidence="3 5">
    <name type="scientific">Acutalibacter muris</name>
    <dbReference type="NCBI Taxonomy" id="1796620"/>
    <lineage>
        <taxon>Bacteria</taxon>
        <taxon>Bacillati</taxon>
        <taxon>Bacillota</taxon>
        <taxon>Clostridia</taxon>
        <taxon>Eubacteriales</taxon>
        <taxon>Acutalibacteraceae</taxon>
        <taxon>Acutalibacter</taxon>
    </lineage>
</organism>
<evidence type="ECO:0000256" key="1">
    <source>
        <dbReference type="SAM" id="Phobius"/>
    </source>
</evidence>
<gene>
    <name evidence="2" type="ORF">ADH66_09400</name>
    <name evidence="3" type="ORF">I5Q82_19440</name>
</gene>
<dbReference type="EMBL" id="CP021422">
    <property type="protein sequence ID" value="ASB40849.1"/>
    <property type="molecule type" value="Genomic_DNA"/>
</dbReference>
<reference evidence="2" key="1">
    <citation type="journal article" date="2017" name="Genome Announc.">
        <title>High-Quality Whole-Genome Sequences of the Oligo-Mouse-Microbiota Bacterial Community.</title>
        <authorList>
            <person name="Garzetti D."/>
            <person name="Brugiroux S."/>
            <person name="Bunk B."/>
            <person name="Pukall R."/>
            <person name="McCoy K.D."/>
            <person name="Macpherson A.J."/>
            <person name="Stecher B."/>
        </authorList>
    </citation>
    <scope>NUCLEOTIDE SEQUENCE</scope>
    <source>
        <strain evidence="2">KB18</strain>
    </source>
</reference>
<keyword evidence="1" id="KW-0812">Transmembrane</keyword>
<name>A0A1Z2XQZ3_9FIRM</name>
<evidence type="ECO:0000313" key="3">
    <source>
        <dbReference type="EMBL" id="QQR32168.1"/>
    </source>
</evidence>
<accession>A0A1Z2XQZ3</accession>
<proteinExistence type="predicted"/>
<reference evidence="4" key="2">
    <citation type="submission" date="2017-05" db="EMBL/GenBank/DDBJ databases">
        <title>Improved OligoMM genomes.</title>
        <authorList>
            <person name="Garzetti D."/>
        </authorList>
    </citation>
    <scope>NUCLEOTIDE SEQUENCE [LARGE SCALE GENOMIC DNA]</scope>
    <source>
        <strain evidence="4">KB18</strain>
    </source>
</reference>
<dbReference type="Proteomes" id="UP000596035">
    <property type="component" value="Chromosome"/>
</dbReference>
<dbReference type="AlphaFoldDB" id="A0A1Z2XQZ3"/>
<reference evidence="3 5" key="3">
    <citation type="submission" date="2020-11" db="EMBL/GenBank/DDBJ databases">
        <title>Closed and high quality bacterial genomes of the OMM12 community.</title>
        <authorList>
            <person name="Marbouty M."/>
            <person name="Lamy-Besnier Q."/>
            <person name="Debarbieux L."/>
            <person name="Koszul R."/>
        </authorList>
    </citation>
    <scope>NUCLEOTIDE SEQUENCE [LARGE SCALE GENOMIC DNA]</scope>
    <source>
        <strain evidence="3 5">KB18</strain>
    </source>
</reference>
<evidence type="ECO:0000313" key="4">
    <source>
        <dbReference type="Proteomes" id="UP000196710"/>
    </source>
</evidence>
<dbReference type="EMBL" id="CP065321">
    <property type="protein sequence ID" value="QQR32168.1"/>
    <property type="molecule type" value="Genomic_DNA"/>
</dbReference>
<protein>
    <submittedName>
        <fullName evidence="3">Uncharacterized protein</fullName>
    </submittedName>
</protein>
<evidence type="ECO:0000313" key="2">
    <source>
        <dbReference type="EMBL" id="ASB40849.1"/>
    </source>
</evidence>
<sequence length="62" mass="7264">MWEELGISGGTALVILIAMYFVVKWAVKNGFEEAYKKTFRRDFKKYYGCSDDTKEDQEEEKA</sequence>
<dbReference type="InterPro" id="IPR046061">
    <property type="entry name" value="DUF6019"/>
</dbReference>
<dbReference type="Pfam" id="PF19483">
    <property type="entry name" value="DUF6019"/>
    <property type="match status" value="1"/>
</dbReference>
<evidence type="ECO:0000313" key="5">
    <source>
        <dbReference type="Proteomes" id="UP000596035"/>
    </source>
</evidence>
<keyword evidence="1" id="KW-0472">Membrane</keyword>
<dbReference type="KEGG" id="amur:ADH66_09400"/>
<dbReference type="RefSeq" id="WP_066541412.1">
    <property type="nucleotide sequence ID" value="NZ_CAJTCQ010000003.1"/>
</dbReference>
<dbReference type="Proteomes" id="UP000196710">
    <property type="component" value="Chromosome"/>
</dbReference>
<keyword evidence="1" id="KW-1133">Transmembrane helix</keyword>
<keyword evidence="4" id="KW-1185">Reference proteome</keyword>
<feature type="transmembrane region" description="Helical" evidence="1">
    <location>
        <begin position="6"/>
        <end position="27"/>
    </location>
</feature>